<keyword evidence="3" id="KW-0963">Cytoplasm</keyword>
<evidence type="ECO:0000313" key="10">
    <source>
        <dbReference type="Proteomes" id="UP000214588"/>
    </source>
</evidence>
<dbReference type="EMBL" id="NIQC01000007">
    <property type="protein sequence ID" value="OWZ84147.1"/>
    <property type="molecule type" value="Genomic_DNA"/>
</dbReference>
<comment type="caution">
    <text evidence="9">The sequence shown here is derived from an EMBL/GenBank/DDBJ whole genome shotgun (WGS) entry which is preliminary data.</text>
</comment>
<feature type="compositionally biased region" description="Acidic residues" evidence="8">
    <location>
        <begin position="144"/>
        <end position="160"/>
    </location>
</feature>
<feature type="coiled-coil region" evidence="7">
    <location>
        <begin position="36"/>
        <end position="138"/>
    </location>
</feature>
<keyword evidence="6" id="KW-0131">Cell cycle</keyword>
<dbReference type="Proteomes" id="UP000214588">
    <property type="component" value="Unassembled WGS sequence"/>
</dbReference>
<dbReference type="GO" id="GO:0051301">
    <property type="term" value="P:cell division"/>
    <property type="evidence" value="ECO:0007669"/>
    <property type="project" value="UniProtKB-KW"/>
</dbReference>
<keyword evidence="10" id="KW-1185">Reference proteome</keyword>
<feature type="region of interest" description="Disordered" evidence="8">
    <location>
        <begin position="144"/>
        <end position="177"/>
    </location>
</feature>
<keyword evidence="5 7" id="KW-0175">Coiled coil</keyword>
<keyword evidence="4" id="KW-0132">Cell division</keyword>
<organism evidence="9 10">
    <name type="scientific">Natranaerobius trueperi</name>
    <dbReference type="NCBI Taxonomy" id="759412"/>
    <lineage>
        <taxon>Bacteria</taxon>
        <taxon>Bacillati</taxon>
        <taxon>Bacillota</taxon>
        <taxon>Clostridia</taxon>
        <taxon>Natranaerobiales</taxon>
        <taxon>Natranaerobiaceae</taxon>
        <taxon>Natranaerobius</taxon>
    </lineage>
</organism>
<reference evidence="9 10" key="1">
    <citation type="submission" date="2017-06" db="EMBL/GenBank/DDBJ databases">
        <title>Draft Genome Sequence of Natranaerobius trueperi halophilic, alkalithermophilic bacteria from soda lakes.</title>
        <authorList>
            <person name="Zhao B."/>
        </authorList>
    </citation>
    <scope>NUCLEOTIDE SEQUENCE [LARGE SCALE GENOMIC DNA]</scope>
    <source>
        <strain evidence="9 10">DSM 18760</strain>
    </source>
</reference>
<comment type="subcellular location">
    <subcellularLocation>
        <location evidence="1">Cytoplasm</location>
    </subcellularLocation>
</comment>
<evidence type="ECO:0000313" key="9">
    <source>
        <dbReference type="EMBL" id="OWZ84147.1"/>
    </source>
</evidence>
<evidence type="ECO:0000256" key="1">
    <source>
        <dbReference type="ARBA" id="ARBA00004496"/>
    </source>
</evidence>
<sequence>MTLTPLDIHNKEFSKGIRGYNPDEVNEFLDQVVKDYESIIKKNIELKDEVEKLNNKIEHYQKMEETLHNAIIVAQETAEEVKESAQKEAELIKREAESDANKKIEEANNQVSRIKSEIEELKKQEKTYKARFKSMLETQLELLESDNLQENDVDYQEDYSVETADSNEFTSEEQGDS</sequence>
<dbReference type="RefSeq" id="WP_089023125.1">
    <property type="nucleotide sequence ID" value="NZ_NIQC01000007.1"/>
</dbReference>
<evidence type="ECO:0000256" key="5">
    <source>
        <dbReference type="ARBA" id="ARBA00023054"/>
    </source>
</evidence>
<gene>
    <name evidence="9" type="ORF">CDO51_04565</name>
</gene>
<dbReference type="PANTHER" id="PTHR35794">
    <property type="entry name" value="CELL DIVISION PROTEIN DIVIVA"/>
    <property type="match status" value="1"/>
</dbReference>
<evidence type="ECO:0000256" key="4">
    <source>
        <dbReference type="ARBA" id="ARBA00022618"/>
    </source>
</evidence>
<proteinExistence type="inferred from homology"/>
<dbReference type="InterPro" id="IPR007793">
    <property type="entry name" value="DivIVA_fam"/>
</dbReference>
<dbReference type="PANTHER" id="PTHR35794:SF2">
    <property type="entry name" value="CELL DIVISION PROTEIN DIVIVA"/>
    <property type="match status" value="1"/>
</dbReference>
<name>A0A226C167_9FIRM</name>
<protein>
    <submittedName>
        <fullName evidence="9">Septum formation initiator</fullName>
    </submittedName>
</protein>
<comment type="similarity">
    <text evidence="2">Belongs to the DivIVA family.</text>
</comment>
<dbReference type="Gene3D" id="6.10.250.660">
    <property type="match status" value="1"/>
</dbReference>
<evidence type="ECO:0000256" key="6">
    <source>
        <dbReference type="ARBA" id="ARBA00023306"/>
    </source>
</evidence>
<dbReference type="GO" id="GO:0005737">
    <property type="term" value="C:cytoplasm"/>
    <property type="evidence" value="ECO:0007669"/>
    <property type="project" value="UniProtKB-SubCell"/>
</dbReference>
<dbReference type="Pfam" id="PF05103">
    <property type="entry name" value="DivIVA"/>
    <property type="match status" value="1"/>
</dbReference>
<dbReference type="AlphaFoldDB" id="A0A226C167"/>
<accession>A0A226C167</accession>
<dbReference type="OrthoDB" id="9815492at2"/>
<evidence type="ECO:0000256" key="8">
    <source>
        <dbReference type="SAM" id="MobiDB-lite"/>
    </source>
</evidence>
<evidence type="ECO:0000256" key="7">
    <source>
        <dbReference type="SAM" id="Coils"/>
    </source>
</evidence>
<dbReference type="InterPro" id="IPR019933">
    <property type="entry name" value="DivIVA_domain"/>
</dbReference>
<evidence type="ECO:0000256" key="2">
    <source>
        <dbReference type="ARBA" id="ARBA00009008"/>
    </source>
</evidence>
<dbReference type="NCBIfam" id="TIGR03544">
    <property type="entry name" value="DivI1A_domain"/>
    <property type="match status" value="1"/>
</dbReference>
<evidence type="ECO:0000256" key="3">
    <source>
        <dbReference type="ARBA" id="ARBA00022490"/>
    </source>
</evidence>